<dbReference type="OrthoDB" id="448954at2759"/>
<dbReference type="GO" id="GO:0051259">
    <property type="term" value="P:protein complex oligomerization"/>
    <property type="evidence" value="ECO:0007669"/>
    <property type="project" value="InterPro"/>
</dbReference>
<comment type="caution">
    <text evidence="4">The sequence shown here is derived from an EMBL/GenBank/DDBJ whole genome shotgun (WGS) entry which is preliminary data.</text>
</comment>
<evidence type="ECO:0000256" key="2">
    <source>
        <dbReference type="ARBA" id="ARBA00023186"/>
    </source>
</evidence>
<dbReference type="GO" id="GO:0051087">
    <property type="term" value="F:protein-folding chaperone binding"/>
    <property type="evidence" value="ECO:0007669"/>
    <property type="project" value="InterPro"/>
</dbReference>
<dbReference type="SUPFAM" id="SSF46565">
    <property type="entry name" value="Chaperone J-domain"/>
    <property type="match status" value="1"/>
</dbReference>
<reference evidence="4" key="1">
    <citation type="submission" date="2022-07" db="EMBL/GenBank/DDBJ databases">
        <title>Phylogenomic reconstructions and comparative analyses of Kickxellomycotina fungi.</title>
        <authorList>
            <person name="Reynolds N.K."/>
            <person name="Stajich J.E."/>
            <person name="Barry K."/>
            <person name="Grigoriev I.V."/>
            <person name="Crous P."/>
            <person name="Smith M.E."/>
        </authorList>
    </citation>
    <scope>NUCLEOTIDE SEQUENCE</scope>
    <source>
        <strain evidence="4">NBRC 100468</strain>
    </source>
</reference>
<keyword evidence="5" id="KW-1185">Reference proteome</keyword>
<comment type="similarity">
    <text evidence="1">Belongs to the HscB family.</text>
</comment>
<keyword evidence="2" id="KW-0143">Chaperone</keyword>
<evidence type="ECO:0000259" key="3">
    <source>
        <dbReference type="Pfam" id="PF07743"/>
    </source>
</evidence>
<dbReference type="GO" id="GO:0005739">
    <property type="term" value="C:mitochondrion"/>
    <property type="evidence" value="ECO:0007669"/>
    <property type="project" value="TreeGrafter"/>
</dbReference>
<evidence type="ECO:0000313" key="4">
    <source>
        <dbReference type="EMBL" id="KAJ1911428.1"/>
    </source>
</evidence>
<dbReference type="InterPro" id="IPR036869">
    <property type="entry name" value="J_dom_sf"/>
</dbReference>
<dbReference type="AlphaFoldDB" id="A0A9W7ZKN7"/>
<dbReference type="Gene3D" id="1.10.287.110">
    <property type="entry name" value="DnaJ domain"/>
    <property type="match status" value="1"/>
</dbReference>
<dbReference type="Pfam" id="PF07743">
    <property type="entry name" value="HSCB_C"/>
    <property type="match status" value="1"/>
</dbReference>
<dbReference type="GO" id="GO:0044571">
    <property type="term" value="P:[2Fe-2S] cluster assembly"/>
    <property type="evidence" value="ECO:0007669"/>
    <property type="project" value="InterPro"/>
</dbReference>
<sequence length="192" mass="22483">MEQKPFFAFSRLLQNDAHIHKFDPKMWNDLTYFDVLTGSKPTFDVDIKKLRQKFLRLQQVAHPDTFAKASDTEKGLADVLSSWINKGYSTLRNPLSRAKYLLKLEGHEITEAQKLNDPTLIMEVLEQREEVESCKSEEQLEAIRKYNSEKINETLDQLSKAFNDKDYQQAHDLTIQLQYWDNIQEAINNWSG</sequence>
<dbReference type="InterPro" id="IPR036386">
    <property type="entry name" value="HscB_C_sf"/>
</dbReference>
<name>A0A9W7ZKN7_9FUNG</name>
<evidence type="ECO:0000313" key="5">
    <source>
        <dbReference type="Proteomes" id="UP001150538"/>
    </source>
</evidence>
<dbReference type="InterPro" id="IPR004640">
    <property type="entry name" value="HscB"/>
</dbReference>
<dbReference type="Proteomes" id="UP001150538">
    <property type="component" value="Unassembled WGS sequence"/>
</dbReference>
<proteinExistence type="inferred from homology"/>
<evidence type="ECO:0000256" key="1">
    <source>
        <dbReference type="ARBA" id="ARBA00010476"/>
    </source>
</evidence>
<dbReference type="EMBL" id="JANBPU010000450">
    <property type="protein sequence ID" value="KAJ1911428.1"/>
    <property type="molecule type" value="Genomic_DNA"/>
</dbReference>
<organism evidence="4 5">
    <name type="scientific">Mycoemilia scoparia</name>
    <dbReference type="NCBI Taxonomy" id="417184"/>
    <lineage>
        <taxon>Eukaryota</taxon>
        <taxon>Fungi</taxon>
        <taxon>Fungi incertae sedis</taxon>
        <taxon>Zoopagomycota</taxon>
        <taxon>Kickxellomycotina</taxon>
        <taxon>Kickxellomycetes</taxon>
        <taxon>Kickxellales</taxon>
        <taxon>Kickxellaceae</taxon>
        <taxon>Mycoemilia</taxon>
    </lineage>
</organism>
<dbReference type="SUPFAM" id="SSF47144">
    <property type="entry name" value="HSC20 (HSCB), C-terminal oligomerisation domain"/>
    <property type="match status" value="1"/>
</dbReference>
<feature type="domain" description="Co-chaperone HscB C-terminal oligomerisation" evidence="3">
    <location>
        <begin position="117"/>
        <end position="187"/>
    </location>
</feature>
<dbReference type="InterPro" id="IPR009073">
    <property type="entry name" value="HscB_oligo_C"/>
</dbReference>
<dbReference type="Gene3D" id="1.20.1280.20">
    <property type="entry name" value="HscB, C-terminal domain"/>
    <property type="match status" value="1"/>
</dbReference>
<dbReference type="NCBIfam" id="TIGR00714">
    <property type="entry name" value="hscB"/>
    <property type="match status" value="1"/>
</dbReference>
<protein>
    <submittedName>
        <fullName evidence="4">Molecular chaperone</fullName>
    </submittedName>
</protein>
<dbReference type="PANTHER" id="PTHR14021">
    <property type="entry name" value="IRON-SULFUR CLUSTER CO-CHAPERONE PROTEIN HSCB"/>
    <property type="match status" value="1"/>
</dbReference>
<accession>A0A9W7ZKN7</accession>
<dbReference type="PANTHER" id="PTHR14021:SF15">
    <property type="entry name" value="IRON-SULFUR CLUSTER CO-CHAPERONE PROTEIN HSCB"/>
    <property type="match status" value="1"/>
</dbReference>
<gene>
    <name evidence="4" type="primary">JAC1</name>
    <name evidence="4" type="ORF">H4219_005945</name>
</gene>
<dbReference type="GO" id="GO:0001671">
    <property type="term" value="F:ATPase activator activity"/>
    <property type="evidence" value="ECO:0007669"/>
    <property type="project" value="InterPro"/>
</dbReference>